<sequence>MYSDTARPFTLSPTKLKTGTSPGSSLGAGDGGRVAAGKSSGQCGEHNTYQQAIVEIYESLYQFQRERTDLQEGQVVDCISKWYELNAVFENPFTRASGIHAIVNQFSLMSLLPGHIWSELGDICESEDYNGNRVVIFSHTLHFDLLGSTEKQATGTQTPYLSVPPTPHVGTPNMHSRFPMFQSAVVARMAMGSQLTLDQRLRVPQQGGQGTTWPIQWLISHLSPKSLGTKLARFDLKLSTRLQFNEQARIVSHEDIWGLKEFLEFLAPSLIVQFYSCQRWLVGLAADFLSRRYLRSSSNHHHDNPNFIATDLSNDSARHSPIFIGSHTPILKPFSHSPHPSHSPIPSTDNDDDDVLTEAGSIDDVRSSNQ</sequence>
<feature type="compositionally biased region" description="Low complexity" evidence="1">
    <location>
        <begin position="335"/>
        <end position="347"/>
    </location>
</feature>
<keyword evidence="3" id="KW-1185">Reference proteome</keyword>
<evidence type="ECO:0000256" key="1">
    <source>
        <dbReference type="SAM" id="MobiDB-lite"/>
    </source>
</evidence>
<reference evidence="2 3" key="1">
    <citation type="submission" date="2015-08" db="EMBL/GenBank/DDBJ databases">
        <title>Next Generation Sequencing and Analysis of the Genome of Puccinia sorghi L Schw, the Causal Agent of Maize Common Rust.</title>
        <authorList>
            <person name="Rochi L."/>
            <person name="Burguener G."/>
            <person name="Darino M."/>
            <person name="Turjanski A."/>
            <person name="Kreff E."/>
            <person name="Dieguez M.J."/>
            <person name="Sacco F."/>
        </authorList>
    </citation>
    <scope>NUCLEOTIDE SEQUENCE [LARGE SCALE GENOMIC DNA]</scope>
    <source>
        <strain evidence="2 3">RO10H11247</strain>
    </source>
</reference>
<feature type="region of interest" description="Disordered" evidence="1">
    <location>
        <begin position="335"/>
        <end position="370"/>
    </location>
</feature>
<evidence type="ECO:0000313" key="3">
    <source>
        <dbReference type="Proteomes" id="UP000037035"/>
    </source>
</evidence>
<dbReference type="Proteomes" id="UP000037035">
    <property type="component" value="Unassembled WGS sequence"/>
</dbReference>
<name>A0A0L6UUY6_9BASI</name>
<dbReference type="AlphaFoldDB" id="A0A0L6UUY6"/>
<gene>
    <name evidence="2" type="ORF">VP01_361g7</name>
</gene>
<accession>A0A0L6UUY6</accession>
<proteinExistence type="predicted"/>
<organism evidence="2 3">
    <name type="scientific">Puccinia sorghi</name>
    <dbReference type="NCBI Taxonomy" id="27349"/>
    <lineage>
        <taxon>Eukaryota</taxon>
        <taxon>Fungi</taxon>
        <taxon>Dikarya</taxon>
        <taxon>Basidiomycota</taxon>
        <taxon>Pucciniomycotina</taxon>
        <taxon>Pucciniomycetes</taxon>
        <taxon>Pucciniales</taxon>
        <taxon>Pucciniaceae</taxon>
        <taxon>Puccinia</taxon>
    </lineage>
</organism>
<feature type="region of interest" description="Disordered" evidence="1">
    <location>
        <begin position="1"/>
        <end position="44"/>
    </location>
</feature>
<dbReference type="VEuPathDB" id="FungiDB:VP01_361g7"/>
<dbReference type="EMBL" id="LAVV01008635">
    <property type="protein sequence ID" value="KNZ52314.1"/>
    <property type="molecule type" value="Genomic_DNA"/>
</dbReference>
<feature type="compositionally biased region" description="Polar residues" evidence="1">
    <location>
        <begin position="11"/>
        <end position="24"/>
    </location>
</feature>
<comment type="caution">
    <text evidence="2">The sequence shown here is derived from an EMBL/GenBank/DDBJ whole genome shotgun (WGS) entry which is preliminary data.</text>
</comment>
<evidence type="ECO:0000313" key="2">
    <source>
        <dbReference type="EMBL" id="KNZ52314.1"/>
    </source>
</evidence>
<protein>
    <submittedName>
        <fullName evidence="2">Uncharacterized protein</fullName>
    </submittedName>
</protein>
<dbReference type="OrthoDB" id="9995831at2759"/>